<evidence type="ECO:0000256" key="13">
    <source>
        <dbReference type="SAM" id="Coils"/>
    </source>
</evidence>
<dbReference type="InterPro" id="IPR003661">
    <property type="entry name" value="HisK_dim/P_dom"/>
</dbReference>
<evidence type="ECO:0000256" key="12">
    <source>
        <dbReference type="ARBA" id="ARBA00023136"/>
    </source>
</evidence>
<keyword evidence="11" id="KW-0902">Two-component regulatory system</keyword>
<organism evidence="17 18">
    <name type="scientific">Halarsenatibacter silvermanii</name>
    <dbReference type="NCBI Taxonomy" id="321763"/>
    <lineage>
        <taxon>Bacteria</taxon>
        <taxon>Bacillati</taxon>
        <taxon>Bacillota</taxon>
        <taxon>Clostridia</taxon>
        <taxon>Halanaerobiales</taxon>
        <taxon>Halarsenatibacteraceae</taxon>
        <taxon>Halarsenatibacter</taxon>
    </lineage>
</organism>
<dbReference type="PANTHER" id="PTHR42878">
    <property type="entry name" value="TWO-COMPONENT HISTIDINE KINASE"/>
    <property type="match status" value="1"/>
</dbReference>
<dbReference type="InterPro" id="IPR000014">
    <property type="entry name" value="PAS"/>
</dbReference>
<feature type="transmembrane region" description="Helical" evidence="14">
    <location>
        <begin position="187"/>
        <end position="206"/>
    </location>
</feature>
<dbReference type="GO" id="GO:0030295">
    <property type="term" value="F:protein kinase activator activity"/>
    <property type="evidence" value="ECO:0007669"/>
    <property type="project" value="TreeGrafter"/>
</dbReference>
<gene>
    <name evidence="17" type="ORF">SAMN04488692_11233</name>
</gene>
<keyword evidence="5" id="KW-0808">Transferase</keyword>
<evidence type="ECO:0000259" key="16">
    <source>
        <dbReference type="PROSITE" id="PS50885"/>
    </source>
</evidence>
<dbReference type="InterPro" id="IPR050351">
    <property type="entry name" value="BphY/WalK/GraS-like"/>
</dbReference>
<dbReference type="Pfam" id="PF02518">
    <property type="entry name" value="HATPase_c"/>
    <property type="match status" value="1"/>
</dbReference>
<evidence type="ECO:0000313" key="17">
    <source>
        <dbReference type="EMBL" id="SDL94778.1"/>
    </source>
</evidence>
<dbReference type="CDD" id="cd00075">
    <property type="entry name" value="HATPase"/>
    <property type="match status" value="1"/>
</dbReference>
<evidence type="ECO:0000313" key="18">
    <source>
        <dbReference type="Proteomes" id="UP000199476"/>
    </source>
</evidence>
<evidence type="ECO:0000256" key="2">
    <source>
        <dbReference type="ARBA" id="ARBA00004141"/>
    </source>
</evidence>
<dbReference type="InterPro" id="IPR003660">
    <property type="entry name" value="HAMP_dom"/>
</dbReference>
<dbReference type="Gene3D" id="3.30.565.10">
    <property type="entry name" value="Histidine kinase-like ATPase, C-terminal domain"/>
    <property type="match status" value="1"/>
</dbReference>
<evidence type="ECO:0000256" key="8">
    <source>
        <dbReference type="ARBA" id="ARBA00022777"/>
    </source>
</evidence>
<dbReference type="AlphaFoldDB" id="A0A1G9P7L4"/>
<dbReference type="CDD" id="cd06225">
    <property type="entry name" value="HAMP"/>
    <property type="match status" value="1"/>
</dbReference>
<keyword evidence="6 14" id="KW-0812">Transmembrane</keyword>
<dbReference type="Pfam" id="PF00672">
    <property type="entry name" value="HAMP"/>
    <property type="match status" value="1"/>
</dbReference>
<evidence type="ECO:0000256" key="6">
    <source>
        <dbReference type="ARBA" id="ARBA00022692"/>
    </source>
</evidence>
<accession>A0A1G9P7L4</accession>
<dbReference type="SMART" id="SM00387">
    <property type="entry name" value="HATPase_c"/>
    <property type="match status" value="1"/>
</dbReference>
<keyword evidence="18" id="KW-1185">Reference proteome</keyword>
<keyword evidence="8 17" id="KW-0418">Kinase</keyword>
<keyword evidence="9" id="KW-0067">ATP-binding</keyword>
<dbReference type="SUPFAM" id="SSF55874">
    <property type="entry name" value="ATPase domain of HSP90 chaperone/DNA topoisomerase II/histidine kinase"/>
    <property type="match status" value="1"/>
</dbReference>
<evidence type="ECO:0000256" key="7">
    <source>
        <dbReference type="ARBA" id="ARBA00022741"/>
    </source>
</evidence>
<protein>
    <recommendedName>
        <fullName evidence="3">histidine kinase</fullName>
        <ecNumber evidence="3">2.7.13.3</ecNumber>
    </recommendedName>
</protein>
<dbReference type="InterPro" id="IPR003594">
    <property type="entry name" value="HATPase_dom"/>
</dbReference>
<feature type="domain" description="Histidine kinase" evidence="15">
    <location>
        <begin position="391"/>
        <end position="612"/>
    </location>
</feature>
<proteinExistence type="predicted"/>
<dbReference type="GO" id="GO:0000156">
    <property type="term" value="F:phosphorelay response regulator activity"/>
    <property type="evidence" value="ECO:0007669"/>
    <property type="project" value="TreeGrafter"/>
</dbReference>
<evidence type="ECO:0000256" key="9">
    <source>
        <dbReference type="ARBA" id="ARBA00022840"/>
    </source>
</evidence>
<feature type="coiled-coil region" evidence="13">
    <location>
        <begin position="244"/>
        <end position="275"/>
    </location>
</feature>
<dbReference type="InterPro" id="IPR036097">
    <property type="entry name" value="HisK_dim/P_sf"/>
</dbReference>
<dbReference type="SUPFAM" id="SSF47384">
    <property type="entry name" value="Homodimeric domain of signal transducing histidine kinase"/>
    <property type="match status" value="1"/>
</dbReference>
<dbReference type="SMART" id="SM00304">
    <property type="entry name" value="HAMP"/>
    <property type="match status" value="1"/>
</dbReference>
<dbReference type="SMART" id="SM00388">
    <property type="entry name" value="HisKA"/>
    <property type="match status" value="1"/>
</dbReference>
<dbReference type="STRING" id="321763.SAMN04488692_11233"/>
<dbReference type="InterPro" id="IPR035965">
    <property type="entry name" value="PAS-like_dom_sf"/>
</dbReference>
<evidence type="ECO:0000256" key="5">
    <source>
        <dbReference type="ARBA" id="ARBA00022679"/>
    </source>
</evidence>
<comment type="catalytic activity">
    <reaction evidence="1">
        <text>ATP + protein L-histidine = ADP + protein N-phospho-L-histidine.</text>
        <dbReference type="EC" id="2.7.13.3"/>
    </reaction>
</comment>
<dbReference type="Gene3D" id="1.10.287.130">
    <property type="match status" value="1"/>
</dbReference>
<dbReference type="OrthoDB" id="9813151at2"/>
<evidence type="ECO:0000256" key="14">
    <source>
        <dbReference type="SAM" id="Phobius"/>
    </source>
</evidence>
<keyword evidence="13" id="KW-0175">Coiled coil</keyword>
<dbReference type="InterPro" id="IPR036890">
    <property type="entry name" value="HATPase_C_sf"/>
</dbReference>
<evidence type="ECO:0000256" key="1">
    <source>
        <dbReference type="ARBA" id="ARBA00000085"/>
    </source>
</evidence>
<dbReference type="PROSITE" id="PS50109">
    <property type="entry name" value="HIS_KIN"/>
    <property type="match status" value="1"/>
</dbReference>
<name>A0A1G9P7L4_9FIRM</name>
<evidence type="ECO:0000256" key="11">
    <source>
        <dbReference type="ARBA" id="ARBA00023012"/>
    </source>
</evidence>
<dbReference type="Pfam" id="PF00512">
    <property type="entry name" value="HisKA"/>
    <property type="match status" value="1"/>
</dbReference>
<dbReference type="Gene3D" id="6.10.340.10">
    <property type="match status" value="1"/>
</dbReference>
<feature type="transmembrane region" description="Helical" evidence="14">
    <location>
        <begin position="28"/>
        <end position="52"/>
    </location>
</feature>
<dbReference type="Pfam" id="PF13426">
    <property type="entry name" value="PAS_9"/>
    <property type="match status" value="1"/>
</dbReference>
<reference evidence="17 18" key="1">
    <citation type="submission" date="2016-10" db="EMBL/GenBank/DDBJ databases">
        <authorList>
            <person name="de Groot N.N."/>
        </authorList>
    </citation>
    <scope>NUCLEOTIDE SEQUENCE [LARGE SCALE GENOMIC DNA]</scope>
    <source>
        <strain evidence="17 18">SLAS-1</strain>
    </source>
</reference>
<dbReference type="FunFam" id="1.10.287.130:FF:000001">
    <property type="entry name" value="Two-component sensor histidine kinase"/>
    <property type="match status" value="1"/>
</dbReference>
<sequence length="614" mass="70217">MIVKKMADLFNKIKSIYKDRLNSLFNRIFVRFMLLSLIIILVLGFSMIYFFYEFHFSSTENEIVNNTQVFNDSLYEAVREDDEEETEKLLSRIAEVNSGQAWLINEEGYLINAYPFLEAEASQVQFLNSEPIFAGNIISQEVEPRYFDRPMLLIGIPIRQQDDTAAGLLVFTSVAGINSTIAQVRSLMIYSSFLAIMLGVILAYSWSKSLASPLKHMSKAVMNLSSGNYGHTIDLEDSYTTQEITRLQQSYNNLSKELENSMNELTRERNKLKYILTGMQEGVLVVNREREVIVTNNSAADLLGHSISLEEKKLNSLSINEDVIKTFEKVFEEQDSQSEEFTLKKSRKDIRVLIRCIPIRVAEEFWGVAGLLHDVSERWRFEKLQQDFVANVSHELKAPLSSIKGSSEILLDGIVEDRDKEKKYLNIILNESDRLSQLVDEILNMAKYENSDFSSESSRVEMNSLLYDVGSIFVNSLDNEKRFKVNYLDEETMIQGSKPRLKQVLYNLLENARKFSDEEAEIELGADILDDREDCVEVYVKDQGIGIPGEEQENVWERFYKVDKARTPGKEEGSGLGLAISKQIIEQHDGEVFVESEPGKGSTFGFKIPVSKRK</sequence>
<evidence type="ECO:0000256" key="10">
    <source>
        <dbReference type="ARBA" id="ARBA00022989"/>
    </source>
</evidence>
<keyword evidence="10 14" id="KW-1133">Transmembrane helix</keyword>
<keyword evidence="12 14" id="KW-0472">Membrane</keyword>
<dbReference type="GO" id="GO:0000155">
    <property type="term" value="F:phosphorelay sensor kinase activity"/>
    <property type="evidence" value="ECO:0007669"/>
    <property type="project" value="InterPro"/>
</dbReference>
<evidence type="ECO:0000259" key="15">
    <source>
        <dbReference type="PROSITE" id="PS50109"/>
    </source>
</evidence>
<dbReference type="EMBL" id="FNGO01000012">
    <property type="protein sequence ID" value="SDL94778.1"/>
    <property type="molecule type" value="Genomic_DNA"/>
</dbReference>
<dbReference type="InterPro" id="IPR004358">
    <property type="entry name" value="Sig_transdc_His_kin-like_C"/>
</dbReference>
<feature type="domain" description="HAMP" evidence="16">
    <location>
        <begin position="208"/>
        <end position="263"/>
    </location>
</feature>
<dbReference type="GO" id="GO:0005524">
    <property type="term" value="F:ATP binding"/>
    <property type="evidence" value="ECO:0007669"/>
    <property type="project" value="UniProtKB-KW"/>
</dbReference>
<dbReference type="PROSITE" id="PS50885">
    <property type="entry name" value="HAMP"/>
    <property type="match status" value="1"/>
</dbReference>
<dbReference type="InterPro" id="IPR005467">
    <property type="entry name" value="His_kinase_dom"/>
</dbReference>
<evidence type="ECO:0000256" key="4">
    <source>
        <dbReference type="ARBA" id="ARBA00022553"/>
    </source>
</evidence>
<dbReference type="Proteomes" id="UP000199476">
    <property type="component" value="Unassembled WGS sequence"/>
</dbReference>
<keyword evidence="4" id="KW-0597">Phosphoprotein</keyword>
<dbReference type="EC" id="2.7.13.3" evidence="3"/>
<dbReference type="PRINTS" id="PR00344">
    <property type="entry name" value="BCTRLSENSOR"/>
</dbReference>
<dbReference type="PANTHER" id="PTHR42878:SF7">
    <property type="entry name" value="SENSOR HISTIDINE KINASE GLRK"/>
    <property type="match status" value="1"/>
</dbReference>
<dbReference type="CDD" id="cd00082">
    <property type="entry name" value="HisKA"/>
    <property type="match status" value="1"/>
</dbReference>
<dbReference type="SUPFAM" id="SSF55785">
    <property type="entry name" value="PYP-like sensor domain (PAS domain)"/>
    <property type="match status" value="1"/>
</dbReference>
<dbReference type="FunFam" id="3.30.565.10:FF:000006">
    <property type="entry name" value="Sensor histidine kinase WalK"/>
    <property type="match status" value="1"/>
</dbReference>
<dbReference type="GO" id="GO:0016020">
    <property type="term" value="C:membrane"/>
    <property type="evidence" value="ECO:0007669"/>
    <property type="project" value="UniProtKB-SubCell"/>
</dbReference>
<dbReference type="GO" id="GO:0007234">
    <property type="term" value="P:osmosensory signaling via phosphorelay pathway"/>
    <property type="evidence" value="ECO:0007669"/>
    <property type="project" value="TreeGrafter"/>
</dbReference>
<keyword evidence="7" id="KW-0547">Nucleotide-binding</keyword>
<evidence type="ECO:0000256" key="3">
    <source>
        <dbReference type="ARBA" id="ARBA00012438"/>
    </source>
</evidence>
<dbReference type="Gene3D" id="3.30.450.20">
    <property type="entry name" value="PAS domain"/>
    <property type="match status" value="1"/>
</dbReference>
<comment type="subcellular location">
    <subcellularLocation>
        <location evidence="2">Membrane</location>
        <topology evidence="2">Multi-pass membrane protein</topology>
    </subcellularLocation>
</comment>